<evidence type="ECO:0000259" key="12">
    <source>
        <dbReference type="Pfam" id="PF13880"/>
    </source>
</evidence>
<reference evidence="13" key="1">
    <citation type="submission" date="2021-05" db="EMBL/GenBank/DDBJ databases">
        <authorList>
            <person name="Alioto T."/>
            <person name="Alioto T."/>
            <person name="Gomez Garrido J."/>
        </authorList>
    </citation>
    <scope>NUCLEOTIDE SEQUENCE</scope>
</reference>
<evidence type="ECO:0000256" key="2">
    <source>
        <dbReference type="ARBA" id="ARBA00005816"/>
    </source>
</evidence>
<dbReference type="Pfam" id="PF13880">
    <property type="entry name" value="Acetyltransf_13"/>
    <property type="match status" value="1"/>
</dbReference>
<evidence type="ECO:0000259" key="11">
    <source>
        <dbReference type="Pfam" id="PF13878"/>
    </source>
</evidence>
<dbReference type="EMBL" id="HBUF01050983">
    <property type="protein sequence ID" value="CAG6621774.1"/>
    <property type="molecule type" value="Transcribed_RNA"/>
</dbReference>
<keyword evidence="7" id="KW-0539">Nucleus</keyword>
<dbReference type="EMBL" id="HBUF01390949">
    <property type="protein sequence ID" value="CAG6733821.1"/>
    <property type="molecule type" value="Transcribed_RNA"/>
</dbReference>
<evidence type="ECO:0000313" key="13">
    <source>
        <dbReference type="EMBL" id="CAG6758471.1"/>
    </source>
</evidence>
<accession>A0A8D9ELX1</accession>
<keyword evidence="6" id="KW-0862">Zinc</keyword>
<dbReference type="GO" id="GO:0005634">
    <property type="term" value="C:nucleus"/>
    <property type="evidence" value="ECO:0007669"/>
    <property type="project" value="UniProtKB-SubCell"/>
</dbReference>
<keyword evidence="4" id="KW-0479">Metal-binding</keyword>
<evidence type="ECO:0000256" key="10">
    <source>
        <dbReference type="SAM" id="MobiDB-lite"/>
    </source>
</evidence>
<dbReference type="EMBL" id="HBUF01549585">
    <property type="protein sequence ID" value="CAG6758470.1"/>
    <property type="molecule type" value="Transcribed_RNA"/>
</dbReference>
<evidence type="ECO:0000256" key="3">
    <source>
        <dbReference type="ARBA" id="ARBA00022679"/>
    </source>
</evidence>
<proteinExistence type="inferred from homology"/>
<feature type="region of interest" description="Disordered" evidence="10">
    <location>
        <begin position="23"/>
        <end position="52"/>
    </location>
</feature>
<evidence type="ECO:0000256" key="6">
    <source>
        <dbReference type="ARBA" id="ARBA00022833"/>
    </source>
</evidence>
<keyword evidence="5" id="KW-0863">Zinc-finger</keyword>
<dbReference type="AlphaFoldDB" id="A0A8D9ELX1"/>
<evidence type="ECO:0000256" key="1">
    <source>
        <dbReference type="ARBA" id="ARBA00004123"/>
    </source>
</evidence>
<dbReference type="EMBL" id="HBUF01050985">
    <property type="protein sequence ID" value="CAG6621778.1"/>
    <property type="molecule type" value="Transcribed_RNA"/>
</dbReference>
<dbReference type="Pfam" id="PF13878">
    <property type="entry name" value="zf-C2H2_3"/>
    <property type="match status" value="1"/>
</dbReference>
<dbReference type="InterPro" id="IPR028005">
    <property type="entry name" value="AcTrfase_ESCO_Znf_dom"/>
</dbReference>
<dbReference type="EMBL" id="HBUF01549586">
    <property type="protein sequence ID" value="CAG6758471.1"/>
    <property type="molecule type" value="Transcribed_RNA"/>
</dbReference>
<dbReference type="EMBL" id="HBUF01390947">
    <property type="protein sequence ID" value="CAG6733819.1"/>
    <property type="molecule type" value="Transcribed_RNA"/>
</dbReference>
<dbReference type="EMBL" id="HBUF01390948">
    <property type="protein sequence ID" value="CAG6733820.1"/>
    <property type="molecule type" value="Transcribed_RNA"/>
</dbReference>
<keyword evidence="9" id="KW-0012">Acyltransferase</keyword>
<evidence type="ECO:0000256" key="8">
    <source>
        <dbReference type="ARBA" id="ARBA00023306"/>
    </source>
</evidence>
<dbReference type="PANTHER" id="PTHR45884">
    <property type="entry name" value="N-ACETYLTRANSFERASE ECO"/>
    <property type="match status" value="1"/>
</dbReference>
<evidence type="ECO:0000256" key="5">
    <source>
        <dbReference type="ARBA" id="ARBA00022771"/>
    </source>
</evidence>
<dbReference type="EMBL" id="HBUF01549587">
    <property type="protein sequence ID" value="CAG6758472.1"/>
    <property type="molecule type" value="Transcribed_RNA"/>
</dbReference>
<name>A0A8D9ELX1_9HEMI</name>
<dbReference type="EMBL" id="HBUF01390950">
    <property type="protein sequence ID" value="CAG6733822.1"/>
    <property type="molecule type" value="Transcribed_RNA"/>
</dbReference>
<evidence type="ECO:0000256" key="7">
    <source>
        <dbReference type="ARBA" id="ARBA00023242"/>
    </source>
</evidence>
<dbReference type="EMBL" id="HBUF01050982">
    <property type="protein sequence ID" value="CAG6621773.1"/>
    <property type="molecule type" value="Transcribed_RNA"/>
</dbReference>
<sequence length="281" mass="32172">MDSPLRPLPLFSIENITTSTPLGVQKVKKTPPLKSVTKKKTPPSKVASASKTKKKWRVAFDENQAQIDAGQKKFGTTECYDCGLLYQQNEPEDEYRHRLHHDTMEDLTHPGWKNERIVGRFGLDYVVQVGHKDSMWLHRTEKIIDLVDRDLGYAHSDNKISPNTQAYLYIRKKRIAGCLVVGPMDKGYRFLPDQSTDDVGCVGEEVVPVKCGVSRIWTTKKQRNQNVAKNLLQTMRMHFIPGKVLGLDDVAFAMPLFMDGRRFLQRYCKRKDFLVYTGLAI</sequence>
<protein>
    <submittedName>
        <fullName evidence="13">N-acetyltransferase ESCO2</fullName>
    </submittedName>
</protein>
<evidence type="ECO:0000256" key="4">
    <source>
        <dbReference type="ARBA" id="ARBA00022723"/>
    </source>
</evidence>
<dbReference type="GO" id="GO:0007064">
    <property type="term" value="P:mitotic sister chromatid cohesion"/>
    <property type="evidence" value="ECO:0007669"/>
    <property type="project" value="TreeGrafter"/>
</dbReference>
<dbReference type="GO" id="GO:0008270">
    <property type="term" value="F:zinc ion binding"/>
    <property type="evidence" value="ECO:0007669"/>
    <property type="project" value="UniProtKB-KW"/>
</dbReference>
<dbReference type="InterPro" id="IPR028009">
    <property type="entry name" value="ESCO_Acetyltransf_dom"/>
</dbReference>
<comment type="similarity">
    <text evidence="2">Belongs to the acetyltransferase family. ECO subfamily.</text>
</comment>
<keyword evidence="3 13" id="KW-0808">Transferase</keyword>
<evidence type="ECO:0000256" key="9">
    <source>
        <dbReference type="ARBA" id="ARBA00023315"/>
    </source>
</evidence>
<dbReference type="EMBL" id="HBUF01390952">
    <property type="protein sequence ID" value="CAG6733824.1"/>
    <property type="molecule type" value="Transcribed_RNA"/>
</dbReference>
<keyword evidence="8" id="KW-0131">Cell cycle</keyword>
<dbReference type="GO" id="GO:0000785">
    <property type="term" value="C:chromatin"/>
    <property type="evidence" value="ECO:0007669"/>
    <property type="project" value="TreeGrafter"/>
</dbReference>
<dbReference type="GO" id="GO:0061733">
    <property type="term" value="F:protein-lysine-acetyltransferase activity"/>
    <property type="evidence" value="ECO:0007669"/>
    <property type="project" value="TreeGrafter"/>
</dbReference>
<dbReference type="EMBL" id="HBUF01050984">
    <property type="protein sequence ID" value="CAG6621776.1"/>
    <property type="molecule type" value="Transcribed_RNA"/>
</dbReference>
<dbReference type="PANTHER" id="PTHR45884:SF2">
    <property type="entry name" value="N-ACETYLTRANSFERASE ECO"/>
    <property type="match status" value="1"/>
</dbReference>
<dbReference type="EMBL" id="HBUF01215039">
    <property type="protein sequence ID" value="CAG6666744.1"/>
    <property type="molecule type" value="Transcribed_RNA"/>
</dbReference>
<feature type="domain" description="N-acetyltransferase ESCO acetyl-transferase" evidence="12">
    <location>
        <begin position="207"/>
        <end position="276"/>
    </location>
</feature>
<organism evidence="13">
    <name type="scientific">Cacopsylla melanoneura</name>
    <dbReference type="NCBI Taxonomy" id="428564"/>
    <lineage>
        <taxon>Eukaryota</taxon>
        <taxon>Metazoa</taxon>
        <taxon>Ecdysozoa</taxon>
        <taxon>Arthropoda</taxon>
        <taxon>Hexapoda</taxon>
        <taxon>Insecta</taxon>
        <taxon>Pterygota</taxon>
        <taxon>Neoptera</taxon>
        <taxon>Paraneoptera</taxon>
        <taxon>Hemiptera</taxon>
        <taxon>Sternorrhyncha</taxon>
        <taxon>Psylloidea</taxon>
        <taxon>Psyllidae</taxon>
        <taxon>Psyllinae</taxon>
        <taxon>Cacopsylla</taxon>
    </lineage>
</organism>
<feature type="domain" description="N-acetyltransferase ESCO zinc-finger" evidence="11">
    <location>
        <begin position="64"/>
        <end position="102"/>
    </location>
</feature>
<dbReference type="EMBL" id="HBUF01390951">
    <property type="protein sequence ID" value="CAG6733823.1"/>
    <property type="molecule type" value="Transcribed_RNA"/>
</dbReference>
<feature type="compositionally biased region" description="Basic residues" evidence="10">
    <location>
        <begin position="26"/>
        <end position="42"/>
    </location>
</feature>
<comment type="subcellular location">
    <subcellularLocation>
        <location evidence="1">Nucleus</location>
    </subcellularLocation>
</comment>